<feature type="coiled-coil region" evidence="11">
    <location>
        <begin position="519"/>
        <end position="553"/>
    </location>
</feature>
<reference evidence="15" key="2">
    <citation type="submission" date="2019-10" db="EMBL/GenBank/DDBJ databases">
        <title>A de novo genome assembly of a pear dwarfing rootstock.</title>
        <authorList>
            <person name="Wang F."/>
            <person name="Wang J."/>
            <person name="Li S."/>
            <person name="Zhang Y."/>
            <person name="Fang M."/>
            <person name="Ma L."/>
            <person name="Zhao Y."/>
            <person name="Jiang S."/>
        </authorList>
    </citation>
    <scope>NUCLEOTIDE SEQUENCE [LARGE SCALE GENOMIC DNA]</scope>
</reference>
<accession>A0A5N5FET9</accession>
<keyword evidence="3" id="KW-0934">Plastid</keyword>
<keyword evidence="2" id="KW-0150">Chloroplast</keyword>
<evidence type="ECO:0000313" key="14">
    <source>
        <dbReference type="EMBL" id="KAB2599752.1"/>
    </source>
</evidence>
<dbReference type="GO" id="GO:1990904">
    <property type="term" value="C:ribonucleoprotein complex"/>
    <property type="evidence" value="ECO:0007669"/>
    <property type="project" value="UniProtKB-KW"/>
</dbReference>
<keyword evidence="6 10" id="KW-0694">RNA-binding</keyword>
<evidence type="ECO:0000256" key="5">
    <source>
        <dbReference type="ARBA" id="ARBA00022737"/>
    </source>
</evidence>
<evidence type="ECO:0000256" key="12">
    <source>
        <dbReference type="SAM" id="MobiDB-lite"/>
    </source>
</evidence>
<keyword evidence="7" id="KW-0809">Transit peptide</keyword>
<dbReference type="PANTHER" id="PTHR31846">
    <property type="entry name" value="CRS1 / YHBY (CRM) DOMAIN-CONTAINING PROTEIN"/>
    <property type="match status" value="1"/>
</dbReference>
<feature type="region of interest" description="Disordered" evidence="12">
    <location>
        <begin position="205"/>
        <end position="224"/>
    </location>
</feature>
<reference evidence="14 15" key="1">
    <citation type="submission" date="2019-09" db="EMBL/GenBank/DDBJ databases">
        <authorList>
            <person name="Ou C."/>
        </authorList>
    </citation>
    <scope>NUCLEOTIDE SEQUENCE [LARGE SCALE GENOMIC DNA]</scope>
    <source>
        <strain evidence="14">S2</strain>
        <tissue evidence="14">Leaf</tissue>
    </source>
</reference>
<proteinExistence type="predicted"/>
<sequence>MTLVPSRQLYPTNLFDSFQSSLSKFNGPRTQFFRYGHGSSIPFNRHTFYATHSIISSPDQNPVRKSNFVGRNRSIYQYKPKRNLCASSWIDKWNESHERNRLKPPRAVLDYQSSESGNLSGSGNGGGSTMEKIVEKLKEFGYVDDSNEGKGEARERVIQKVSVEDIFYVEEGMLPNPRGGFSAESPLGIENVFGSDGKVRFPWEKPAEEEKQEEGSVRRKSRTSVAELTLPESELRRLRNLTFHERWKTSEIVRLKLKRKTGGLVVWRSGTSLSLYRGVSYEVPSVQLNKRIHKKKEISSTCFPNVADKSLGDFVELASYGNVNTPQEKPEGTSLEKKDADQLPEVKYEDEVDKLLDSLGPRFKDWPLCDPLPVDADMLPGLAPGYEPPFRVLPYGVRPSLGLQEATSLRRLARVLPPHFALGRSRQLQGLAVAMIALKRGVQLTTSERMAEDIKDFLVFYRGKNFLSPEVTEALLERERLSRLRASAMVIPITLDADAKRGKRMDNHHKKKVMQEADILRHANLVRKLERKLAFAERKLMKAEQALSKVEECLKPYMIQADAVSITDEERFIFRKLGLRMKAFLLLVFDGTLENMHLHWKYRELVKIMVNAKGFEQVKKIALALEAESGGVLVSVDKVSKKFAIIVYRGKDYHRPSTLRPKNLLTKRKALARSIEIQRQEALLKHISVVQSKVDTLRSEIEEDVYLEAYSAEDNDNLGRPTSMGWNVVISNHRGLGGVPITSDFIYNCGWTNDIREVCANILVKYLGEDGSSVPEAGAAAICNPWDVPLGDRFIRRTLLQKLYAKALTVGLQWWVSVVLATTKLSGHSAFFEGFNASGIWWVGVVDEFFKVLNCSEYKHVKRKMKSTSGAELSLNFTTPRVAEDGIGVVVQLVKVAAFVNGVALAKAAQKIGIGA</sequence>
<evidence type="ECO:0000256" key="1">
    <source>
        <dbReference type="ARBA" id="ARBA00004229"/>
    </source>
</evidence>
<evidence type="ECO:0000256" key="7">
    <source>
        <dbReference type="ARBA" id="ARBA00022946"/>
    </source>
</evidence>
<evidence type="ECO:0000256" key="3">
    <source>
        <dbReference type="ARBA" id="ARBA00022640"/>
    </source>
</evidence>
<evidence type="ECO:0000313" key="15">
    <source>
        <dbReference type="Proteomes" id="UP000327157"/>
    </source>
</evidence>
<evidence type="ECO:0000256" key="4">
    <source>
        <dbReference type="ARBA" id="ARBA00022664"/>
    </source>
</evidence>
<dbReference type="InterPro" id="IPR001890">
    <property type="entry name" value="RNA-binding_CRM"/>
</dbReference>
<evidence type="ECO:0000259" key="13">
    <source>
        <dbReference type="PROSITE" id="PS51295"/>
    </source>
</evidence>
<dbReference type="InterPro" id="IPR045278">
    <property type="entry name" value="CRS1/CFM2/CFM3"/>
</dbReference>
<dbReference type="PANTHER" id="PTHR31846:SF19">
    <property type="entry name" value="CRM-DOMAIN CONTAINING FACTOR CFM3A, CHLOROPLASTIC_MITOCHONDRIAL"/>
    <property type="match status" value="1"/>
</dbReference>
<dbReference type="GO" id="GO:0003729">
    <property type="term" value="F:mRNA binding"/>
    <property type="evidence" value="ECO:0007669"/>
    <property type="project" value="InterPro"/>
</dbReference>
<dbReference type="InterPro" id="IPR035920">
    <property type="entry name" value="YhbY-like_sf"/>
</dbReference>
<dbReference type="Gene3D" id="3.30.110.60">
    <property type="entry name" value="YhbY-like"/>
    <property type="match status" value="1"/>
</dbReference>
<keyword evidence="15" id="KW-1185">Reference proteome</keyword>
<dbReference type="PROSITE" id="PS51295">
    <property type="entry name" value="CRM"/>
    <property type="match status" value="1"/>
</dbReference>
<organism evidence="14 15">
    <name type="scientific">Pyrus ussuriensis x Pyrus communis</name>
    <dbReference type="NCBI Taxonomy" id="2448454"/>
    <lineage>
        <taxon>Eukaryota</taxon>
        <taxon>Viridiplantae</taxon>
        <taxon>Streptophyta</taxon>
        <taxon>Embryophyta</taxon>
        <taxon>Tracheophyta</taxon>
        <taxon>Spermatophyta</taxon>
        <taxon>Magnoliopsida</taxon>
        <taxon>eudicotyledons</taxon>
        <taxon>Gunneridae</taxon>
        <taxon>Pentapetalae</taxon>
        <taxon>rosids</taxon>
        <taxon>fabids</taxon>
        <taxon>Rosales</taxon>
        <taxon>Rosaceae</taxon>
        <taxon>Amygdaloideae</taxon>
        <taxon>Maleae</taxon>
        <taxon>Pyrus</taxon>
    </lineage>
</organism>
<dbReference type="GO" id="GO:0009507">
    <property type="term" value="C:chloroplast"/>
    <property type="evidence" value="ECO:0007669"/>
    <property type="project" value="UniProtKB-SubCell"/>
</dbReference>
<protein>
    <submittedName>
        <fullName evidence="14">Chloroplastic group IIA intron splicing facilitator CRS1</fullName>
    </submittedName>
</protein>
<feature type="domain" description="CRM" evidence="13">
    <location>
        <begin position="548"/>
        <end position="660"/>
    </location>
</feature>
<gene>
    <name evidence="14" type="ORF">D8674_010023</name>
</gene>
<name>A0A5N5FET9_9ROSA</name>
<dbReference type="GO" id="GO:0006397">
    <property type="term" value="P:mRNA processing"/>
    <property type="evidence" value="ECO:0007669"/>
    <property type="project" value="UniProtKB-KW"/>
</dbReference>
<reference evidence="14 15" key="3">
    <citation type="submission" date="2019-11" db="EMBL/GenBank/DDBJ databases">
        <title>A de novo genome assembly of a pear dwarfing rootstock.</title>
        <authorList>
            <person name="Wang F."/>
            <person name="Wang J."/>
            <person name="Li S."/>
            <person name="Zhang Y."/>
            <person name="Fang M."/>
            <person name="Ma L."/>
            <person name="Zhao Y."/>
            <person name="Jiang S."/>
        </authorList>
    </citation>
    <scope>NUCLEOTIDE SEQUENCE [LARGE SCALE GENOMIC DNA]</scope>
    <source>
        <strain evidence="14">S2</strain>
        <tissue evidence="14">Leaf</tissue>
    </source>
</reference>
<dbReference type="EMBL" id="SMOL01000753">
    <property type="protein sequence ID" value="KAB2599752.1"/>
    <property type="molecule type" value="Genomic_DNA"/>
</dbReference>
<keyword evidence="11" id="KW-0175">Coiled coil</keyword>
<evidence type="ECO:0000256" key="6">
    <source>
        <dbReference type="ARBA" id="ARBA00022884"/>
    </source>
</evidence>
<feature type="compositionally biased region" description="Basic and acidic residues" evidence="12">
    <location>
        <begin position="205"/>
        <end position="217"/>
    </location>
</feature>
<keyword evidence="4" id="KW-0507">mRNA processing</keyword>
<dbReference type="Pfam" id="PF01985">
    <property type="entry name" value="CRS1_YhbY"/>
    <property type="match status" value="1"/>
</dbReference>
<dbReference type="GO" id="GO:0000373">
    <property type="term" value="P:Group II intron splicing"/>
    <property type="evidence" value="ECO:0007669"/>
    <property type="project" value="UniProtKB-ARBA"/>
</dbReference>
<evidence type="ECO:0000256" key="2">
    <source>
        <dbReference type="ARBA" id="ARBA00022528"/>
    </source>
</evidence>
<dbReference type="SMART" id="SM01103">
    <property type="entry name" value="CRS1_YhbY"/>
    <property type="match status" value="1"/>
</dbReference>
<keyword evidence="8" id="KW-0508">mRNA splicing</keyword>
<comment type="subcellular location">
    <subcellularLocation>
        <location evidence="1">Plastid</location>
        <location evidence="1">Chloroplast</location>
    </subcellularLocation>
</comment>
<evidence type="ECO:0000256" key="9">
    <source>
        <dbReference type="ARBA" id="ARBA00023274"/>
    </source>
</evidence>
<evidence type="ECO:0000256" key="8">
    <source>
        <dbReference type="ARBA" id="ARBA00023187"/>
    </source>
</evidence>
<keyword evidence="9" id="KW-0687">Ribonucleoprotein</keyword>
<dbReference type="SUPFAM" id="SSF75471">
    <property type="entry name" value="YhbY-like"/>
    <property type="match status" value="2"/>
</dbReference>
<dbReference type="Proteomes" id="UP000327157">
    <property type="component" value="Chromosome 13"/>
</dbReference>
<evidence type="ECO:0000256" key="11">
    <source>
        <dbReference type="SAM" id="Coils"/>
    </source>
</evidence>
<comment type="caution">
    <text evidence="14">The sequence shown here is derived from an EMBL/GenBank/DDBJ whole genome shotgun (WGS) entry which is preliminary data.</text>
</comment>
<dbReference type="AlphaFoldDB" id="A0A5N5FET9"/>
<dbReference type="OrthoDB" id="551352at2759"/>
<evidence type="ECO:0000256" key="10">
    <source>
        <dbReference type="PROSITE-ProRule" id="PRU00626"/>
    </source>
</evidence>
<keyword evidence="5" id="KW-0677">Repeat</keyword>